<proteinExistence type="predicted"/>
<sequence>MYRGRQRTSDSVMGIEEVVTMTDPMDRNSLSNSISQVLPVVCTYSGPCESDIAFRERANKQLAYLESKNFKEPLERTWVALLRLALDPVEKIARMAQKLVRRVEVVAVELQSSATALNEKIESVSSLANVSS</sequence>
<keyword evidence="2" id="KW-1185">Reference proteome</keyword>
<protein>
    <submittedName>
        <fullName evidence="1">Uncharacterized protein</fullName>
    </submittedName>
</protein>
<comment type="caution">
    <text evidence="1">The sequence shown here is derived from an EMBL/GenBank/DDBJ whole genome shotgun (WGS) entry which is preliminary data.</text>
</comment>
<dbReference type="EMBL" id="JOJR01000096">
    <property type="protein sequence ID" value="RCN45668.1"/>
    <property type="molecule type" value="Genomic_DNA"/>
</dbReference>
<reference evidence="1 2" key="1">
    <citation type="submission" date="2014-10" db="EMBL/GenBank/DDBJ databases">
        <title>Draft genome of the hookworm Ancylostoma caninum.</title>
        <authorList>
            <person name="Mitreva M."/>
        </authorList>
    </citation>
    <scope>NUCLEOTIDE SEQUENCE [LARGE SCALE GENOMIC DNA]</scope>
    <source>
        <strain evidence="1 2">Baltimore</strain>
    </source>
</reference>
<evidence type="ECO:0000313" key="2">
    <source>
        <dbReference type="Proteomes" id="UP000252519"/>
    </source>
</evidence>
<name>A0A368GPX7_ANCCA</name>
<dbReference type="AlphaFoldDB" id="A0A368GPX7"/>
<dbReference type="OrthoDB" id="10607744at2759"/>
<organism evidence="1 2">
    <name type="scientific">Ancylostoma caninum</name>
    <name type="common">Dog hookworm</name>
    <dbReference type="NCBI Taxonomy" id="29170"/>
    <lineage>
        <taxon>Eukaryota</taxon>
        <taxon>Metazoa</taxon>
        <taxon>Ecdysozoa</taxon>
        <taxon>Nematoda</taxon>
        <taxon>Chromadorea</taxon>
        <taxon>Rhabditida</taxon>
        <taxon>Rhabditina</taxon>
        <taxon>Rhabditomorpha</taxon>
        <taxon>Strongyloidea</taxon>
        <taxon>Ancylostomatidae</taxon>
        <taxon>Ancylostomatinae</taxon>
        <taxon>Ancylostoma</taxon>
    </lineage>
</organism>
<dbReference type="STRING" id="29170.A0A368GPX7"/>
<accession>A0A368GPX7</accession>
<gene>
    <name evidence="1" type="ORF">ANCCAN_08325</name>
</gene>
<dbReference type="Proteomes" id="UP000252519">
    <property type="component" value="Unassembled WGS sequence"/>
</dbReference>
<evidence type="ECO:0000313" key="1">
    <source>
        <dbReference type="EMBL" id="RCN45668.1"/>
    </source>
</evidence>